<evidence type="ECO:0000256" key="3">
    <source>
        <dbReference type="ARBA" id="ARBA00022603"/>
    </source>
</evidence>
<feature type="domain" description="SAM-dependent MTase RsmB/NOP-type" evidence="15">
    <location>
        <begin position="1"/>
        <end position="285"/>
    </location>
</feature>
<keyword evidence="3 11" id="KW-0489">Methyltransferase</keyword>
<evidence type="ECO:0000313" key="16">
    <source>
        <dbReference type="EMBL" id="GMT16937.1"/>
    </source>
</evidence>
<gene>
    <name evidence="16" type="ORF">PFISCL1PPCAC_8234</name>
</gene>
<evidence type="ECO:0000256" key="9">
    <source>
        <dbReference type="ARBA" id="ARBA00023128"/>
    </source>
</evidence>
<evidence type="ECO:0000256" key="8">
    <source>
        <dbReference type="ARBA" id="ARBA00022989"/>
    </source>
</evidence>
<keyword evidence="7 11" id="KW-0694">RNA-binding</keyword>
<dbReference type="EMBL" id="BTSY01000002">
    <property type="protein sequence ID" value="GMT16937.1"/>
    <property type="molecule type" value="Genomic_DNA"/>
</dbReference>
<organism evidence="16 17">
    <name type="scientific">Pristionchus fissidentatus</name>
    <dbReference type="NCBI Taxonomy" id="1538716"/>
    <lineage>
        <taxon>Eukaryota</taxon>
        <taxon>Metazoa</taxon>
        <taxon>Ecdysozoa</taxon>
        <taxon>Nematoda</taxon>
        <taxon>Chromadorea</taxon>
        <taxon>Rhabditida</taxon>
        <taxon>Rhabditina</taxon>
        <taxon>Diplogasteromorpha</taxon>
        <taxon>Diplogasteroidea</taxon>
        <taxon>Neodiplogasteridae</taxon>
        <taxon>Pristionchus</taxon>
    </lineage>
</organism>
<reference evidence="16" key="1">
    <citation type="submission" date="2023-10" db="EMBL/GenBank/DDBJ databases">
        <title>Genome assembly of Pristionchus species.</title>
        <authorList>
            <person name="Yoshida K."/>
            <person name="Sommer R.J."/>
        </authorList>
    </citation>
    <scope>NUCLEOTIDE SEQUENCE</scope>
    <source>
        <strain evidence="16">RS5133</strain>
    </source>
</reference>
<feature type="domain" description="G-protein coupled receptors family 1 profile" evidence="14">
    <location>
        <begin position="306"/>
        <end position="433"/>
    </location>
</feature>
<feature type="transmembrane region" description="Helical" evidence="13">
    <location>
        <begin position="326"/>
        <end position="349"/>
    </location>
</feature>
<dbReference type="GO" id="GO:0006396">
    <property type="term" value="P:RNA processing"/>
    <property type="evidence" value="ECO:0007669"/>
    <property type="project" value="UniProtKB-ARBA"/>
</dbReference>
<dbReference type="InterPro" id="IPR052322">
    <property type="entry name" value="Mito_rRNA_Mtase_NSUN4"/>
</dbReference>
<dbReference type="Pfam" id="PF10316">
    <property type="entry name" value="7TM_GPCR_Srbc"/>
    <property type="match status" value="1"/>
</dbReference>
<keyword evidence="6 13" id="KW-0812">Transmembrane</keyword>
<sequence>MDFEVTGFEGADRQLPTRPHFVYYPRDLKIRSHDRGSFADYPPPLRNSENVPGWWLLDGGSIVPILAMGLEKGDRVLDVCAAPGGKSLAMLLTNLPGKLVCNDAKMSRLGQLKRALSTYIPSEHEIANRVILKRKDATDMRGWDELQCYDKVLADVPCSTDRLAVSQDEGNLFSAANSNLRLSLPQTQTKILVNALRSVRVGGSVIYSTCTLAPSQNEAVVENAAAIAEERFGIKCVEESLSSLRDHLTSSGLFRFSDGCNRGLLVLPFLPSNFGPMYVYTMVITNTVCLLVNIFLFFICILQILANFVVLYVWAKHRKLYRNDNLILLVSLAFIDFLYAIEQFPYLIILMAGHKPDNEQLDYDPATIIWVGGPSAALMKGGCTITSAIALDRIFALYFPVFYYQQSKKWWSIFCFFLALSLAGIDWIICILIVPIQRHPGASNFGGFVTHANRVAFYILIVSTLIGVVPGLMNGFGLFIEIPMLNEISFFVGTCATLSGLSHAFIFAMAHREIRYAIGQDLCGCFVPPSQPSVSVMDFTTRTNNTLSPPFQPPCKSGVRKSCTKRDGHSATTPLSNSEEKAPED</sequence>
<dbReference type="PANTHER" id="PTHR46955">
    <property type="entry name" value="PROTEIN CBG01349-RELATED"/>
    <property type="match status" value="1"/>
</dbReference>
<keyword evidence="8 13" id="KW-1133">Transmembrane helix</keyword>
<evidence type="ECO:0000256" key="13">
    <source>
        <dbReference type="SAM" id="Phobius"/>
    </source>
</evidence>
<dbReference type="GO" id="GO:0016020">
    <property type="term" value="C:membrane"/>
    <property type="evidence" value="ECO:0007669"/>
    <property type="project" value="UniProtKB-SubCell"/>
</dbReference>
<dbReference type="FunFam" id="3.40.50.150:FF:000055">
    <property type="entry name" value="5-methylcytosine rRNA methyltransferase NSUN4"/>
    <property type="match status" value="1"/>
</dbReference>
<feature type="transmembrane region" description="Helical" evidence="13">
    <location>
        <begin position="290"/>
        <end position="314"/>
    </location>
</feature>
<dbReference type="AlphaFoldDB" id="A0AAV5VDW8"/>
<feature type="non-terminal residue" evidence="16">
    <location>
        <position position="585"/>
    </location>
</feature>
<dbReference type="InterPro" id="IPR017452">
    <property type="entry name" value="GPCR_Rhodpsn_7TM"/>
</dbReference>
<evidence type="ECO:0000313" key="17">
    <source>
        <dbReference type="Proteomes" id="UP001432322"/>
    </source>
</evidence>
<evidence type="ECO:0000256" key="5">
    <source>
        <dbReference type="ARBA" id="ARBA00022691"/>
    </source>
</evidence>
<evidence type="ECO:0000256" key="6">
    <source>
        <dbReference type="ARBA" id="ARBA00022692"/>
    </source>
</evidence>
<dbReference type="GO" id="GO:0005739">
    <property type="term" value="C:mitochondrion"/>
    <property type="evidence" value="ECO:0007669"/>
    <property type="project" value="UniProtKB-SubCell"/>
</dbReference>
<dbReference type="Pfam" id="PF01189">
    <property type="entry name" value="Methyltr_RsmB-F"/>
    <property type="match status" value="1"/>
</dbReference>
<feature type="transmembrane region" description="Helical" evidence="13">
    <location>
        <begin position="488"/>
        <end position="510"/>
    </location>
</feature>
<feature type="active site" description="Nucleophile" evidence="11">
    <location>
        <position position="210"/>
    </location>
</feature>
<evidence type="ECO:0000256" key="1">
    <source>
        <dbReference type="ARBA" id="ARBA00004173"/>
    </source>
</evidence>
<proteinExistence type="inferred from homology"/>
<feature type="binding site" evidence="11">
    <location>
        <position position="136"/>
    </location>
    <ligand>
        <name>S-adenosyl-L-methionine</name>
        <dbReference type="ChEBI" id="CHEBI:59789"/>
    </ligand>
</feature>
<dbReference type="Proteomes" id="UP001432322">
    <property type="component" value="Unassembled WGS sequence"/>
</dbReference>
<dbReference type="InterPro" id="IPR049560">
    <property type="entry name" value="MeTrfase_RsmB-F_NOP2_cat"/>
</dbReference>
<comment type="caution">
    <text evidence="16">The sequence shown here is derived from an EMBL/GenBank/DDBJ whole genome shotgun (WGS) entry which is preliminary data.</text>
</comment>
<evidence type="ECO:0000256" key="4">
    <source>
        <dbReference type="ARBA" id="ARBA00022679"/>
    </source>
</evidence>
<feature type="transmembrane region" description="Helical" evidence="13">
    <location>
        <begin position="455"/>
        <end position="476"/>
    </location>
</feature>
<evidence type="ECO:0000256" key="2">
    <source>
        <dbReference type="ARBA" id="ARBA00004370"/>
    </source>
</evidence>
<keyword evidence="4 11" id="KW-0808">Transferase</keyword>
<dbReference type="PROSITE" id="PS50262">
    <property type="entry name" value="G_PROTEIN_RECEP_F1_2"/>
    <property type="match status" value="1"/>
</dbReference>
<dbReference type="PROSITE" id="PS51686">
    <property type="entry name" value="SAM_MT_RSMB_NOP"/>
    <property type="match status" value="1"/>
</dbReference>
<feature type="binding site" evidence="11">
    <location>
        <position position="155"/>
    </location>
    <ligand>
        <name>S-adenosyl-L-methionine</name>
        <dbReference type="ChEBI" id="CHEBI:59789"/>
    </ligand>
</feature>
<keyword evidence="10 13" id="KW-0472">Membrane</keyword>
<dbReference type="Gene3D" id="1.20.1070.10">
    <property type="entry name" value="Rhodopsin 7-helix transmembrane proteins"/>
    <property type="match status" value="1"/>
</dbReference>
<evidence type="ECO:0000259" key="14">
    <source>
        <dbReference type="PROSITE" id="PS50262"/>
    </source>
</evidence>
<dbReference type="PRINTS" id="PR02008">
    <property type="entry name" value="RCMTFAMILY"/>
</dbReference>
<feature type="transmembrane region" description="Helical" evidence="13">
    <location>
        <begin position="410"/>
        <end position="434"/>
    </location>
</feature>
<evidence type="ECO:0000256" key="11">
    <source>
        <dbReference type="PROSITE-ProRule" id="PRU01023"/>
    </source>
</evidence>
<dbReference type="GO" id="GO:0003723">
    <property type="term" value="F:RNA binding"/>
    <property type="evidence" value="ECO:0007669"/>
    <property type="project" value="UniProtKB-UniRule"/>
</dbReference>
<dbReference type="SUPFAM" id="SSF53335">
    <property type="entry name" value="S-adenosyl-L-methionine-dependent methyltransferases"/>
    <property type="match status" value="1"/>
</dbReference>
<keyword evidence="9" id="KW-0496">Mitochondrion</keyword>
<dbReference type="InterPro" id="IPR029063">
    <property type="entry name" value="SAM-dependent_MTases_sf"/>
</dbReference>
<dbReference type="InterPro" id="IPR023267">
    <property type="entry name" value="RCMT"/>
</dbReference>
<dbReference type="Gene3D" id="3.40.50.150">
    <property type="entry name" value="Vaccinia Virus protein VP39"/>
    <property type="match status" value="1"/>
</dbReference>
<dbReference type="InterPro" id="IPR019420">
    <property type="entry name" value="7TM_GPCR_serpentine_rcpt_Srbc"/>
</dbReference>
<dbReference type="SUPFAM" id="SSF81321">
    <property type="entry name" value="Family A G protein-coupled receptor-like"/>
    <property type="match status" value="1"/>
</dbReference>
<protein>
    <recommendedName>
        <fullName evidence="18">G protein-coupled receptor</fullName>
    </recommendedName>
</protein>
<comment type="similarity">
    <text evidence="11">Belongs to the class I-like SAM-binding methyltransferase superfamily. RsmB/NOP family.</text>
</comment>
<keyword evidence="17" id="KW-1185">Reference proteome</keyword>
<dbReference type="GO" id="GO:0008173">
    <property type="term" value="F:RNA methyltransferase activity"/>
    <property type="evidence" value="ECO:0007669"/>
    <property type="project" value="InterPro"/>
</dbReference>
<dbReference type="PANTHER" id="PTHR46955:SF3">
    <property type="entry name" value="G_PROTEIN_RECEP_F1_2 DOMAIN-CONTAINING PROTEIN"/>
    <property type="match status" value="1"/>
</dbReference>
<feature type="region of interest" description="Disordered" evidence="12">
    <location>
        <begin position="548"/>
        <end position="585"/>
    </location>
</feature>
<evidence type="ECO:0000256" key="12">
    <source>
        <dbReference type="SAM" id="MobiDB-lite"/>
    </source>
</evidence>
<keyword evidence="5 11" id="KW-0949">S-adenosyl-L-methionine</keyword>
<feature type="binding site" evidence="11">
    <location>
        <position position="103"/>
    </location>
    <ligand>
        <name>S-adenosyl-L-methionine</name>
        <dbReference type="ChEBI" id="CHEBI:59789"/>
    </ligand>
</feature>
<evidence type="ECO:0000256" key="10">
    <source>
        <dbReference type="ARBA" id="ARBA00023136"/>
    </source>
</evidence>
<dbReference type="InterPro" id="IPR001678">
    <property type="entry name" value="MeTrfase_RsmB-F_NOP2_dom"/>
</dbReference>
<accession>A0AAV5VDW8</accession>
<evidence type="ECO:0008006" key="18">
    <source>
        <dbReference type="Google" id="ProtNLM"/>
    </source>
</evidence>
<evidence type="ECO:0000256" key="7">
    <source>
        <dbReference type="ARBA" id="ARBA00022884"/>
    </source>
</evidence>
<feature type="binding site" evidence="11">
    <location>
        <begin position="80"/>
        <end position="86"/>
    </location>
    <ligand>
        <name>S-adenosyl-L-methionine</name>
        <dbReference type="ChEBI" id="CHEBI:59789"/>
    </ligand>
</feature>
<comment type="subcellular location">
    <subcellularLocation>
        <location evidence="2">Membrane</location>
    </subcellularLocation>
    <subcellularLocation>
        <location evidence="1">Mitochondrion</location>
    </subcellularLocation>
</comment>
<dbReference type="GO" id="GO:0001510">
    <property type="term" value="P:RNA methylation"/>
    <property type="evidence" value="ECO:0007669"/>
    <property type="project" value="InterPro"/>
</dbReference>
<evidence type="ECO:0000259" key="15">
    <source>
        <dbReference type="PROSITE" id="PS51686"/>
    </source>
</evidence>
<name>A0AAV5VDW8_9BILA</name>